<dbReference type="Pfam" id="PF20434">
    <property type="entry name" value="BD-FAE"/>
    <property type="match status" value="1"/>
</dbReference>
<dbReference type="InterPro" id="IPR049492">
    <property type="entry name" value="BD-FAE-like_dom"/>
</dbReference>
<dbReference type="EMBL" id="CP000151">
    <property type="protein sequence ID" value="ABB08450.1"/>
    <property type="molecule type" value="Genomic_DNA"/>
</dbReference>
<keyword evidence="4" id="KW-1185">Reference proteome</keyword>
<evidence type="ECO:0000256" key="1">
    <source>
        <dbReference type="ARBA" id="ARBA00022801"/>
    </source>
</evidence>
<evidence type="ECO:0000259" key="2">
    <source>
        <dbReference type="Pfam" id="PF20434"/>
    </source>
</evidence>
<dbReference type="AlphaFoldDB" id="Q39GG6"/>
<name>Q39GG6_BURL3</name>
<feature type="domain" description="BD-FAE-like" evidence="2">
    <location>
        <begin position="98"/>
        <end position="187"/>
    </location>
</feature>
<gene>
    <name evidence="3" type="ordered locus">Bcep18194_A4855</name>
</gene>
<organism evidence="3 4">
    <name type="scientific">Burkholderia lata (strain ATCC 17760 / DSM 23089 / LMG 22485 / NCIMB 9086 / R18194 / 383)</name>
    <dbReference type="NCBI Taxonomy" id="482957"/>
    <lineage>
        <taxon>Bacteria</taxon>
        <taxon>Pseudomonadati</taxon>
        <taxon>Pseudomonadota</taxon>
        <taxon>Betaproteobacteria</taxon>
        <taxon>Burkholderiales</taxon>
        <taxon>Burkholderiaceae</taxon>
        <taxon>Burkholderia</taxon>
        <taxon>Burkholderia cepacia complex</taxon>
    </lineage>
</organism>
<dbReference type="PANTHER" id="PTHR48081">
    <property type="entry name" value="AB HYDROLASE SUPERFAMILY PROTEIN C4A8.06C"/>
    <property type="match status" value="1"/>
</dbReference>
<dbReference type="GO" id="GO:0016787">
    <property type="term" value="F:hydrolase activity"/>
    <property type="evidence" value="ECO:0007669"/>
    <property type="project" value="UniProtKB-KW"/>
</dbReference>
<dbReference type="Proteomes" id="UP000002705">
    <property type="component" value="Chromosome 1"/>
</dbReference>
<accession>Q39GG6</accession>
<dbReference type="PANTHER" id="PTHR48081:SF33">
    <property type="entry name" value="KYNURENINE FORMAMIDASE"/>
    <property type="match status" value="1"/>
</dbReference>
<reference evidence="3" key="1">
    <citation type="submission" date="2009-01" db="EMBL/GenBank/DDBJ databases">
        <title>Complete sequence of chromosome 1 of Burkholderia sp. 383.</title>
        <authorList>
            <consortium name="US DOE Joint Genome Institute"/>
            <person name="Copeland A."/>
            <person name="Lucas S."/>
            <person name="Lapidus A."/>
            <person name="Barry K."/>
            <person name="Detter J.C."/>
            <person name="Glavina T."/>
            <person name="Hammon N."/>
            <person name="Israni S."/>
            <person name="Pitluck S."/>
            <person name="Chain P."/>
            <person name="Malfatti S."/>
            <person name="Shin M."/>
            <person name="Vergez L."/>
            <person name="Schmutz J."/>
            <person name="Larimer F."/>
            <person name="Land M."/>
            <person name="Kyrpides N."/>
            <person name="Lykidis A."/>
            <person name="Richardson P."/>
        </authorList>
    </citation>
    <scope>NUCLEOTIDE SEQUENCE</scope>
    <source>
        <strain evidence="3">383</strain>
    </source>
</reference>
<evidence type="ECO:0000313" key="4">
    <source>
        <dbReference type="Proteomes" id="UP000002705"/>
    </source>
</evidence>
<sequence>MHRRLRSRLRTGRDACCVRASATRPRQFPMTILYRGMDRAALDAAYLNTKVVPDFPALLASMQARSATLYEDASGRRDLRYGAQPAQRFDWLSCGQPDAPLFVFIHGGYWQHCAKEDFAYAASGPLARGFDVILAEYTLAPVATMTDIVGEIGALLDYLANDPDGLGTAKRPIHLSGHSAGGHLTAVHRAHPAVVSALSISPLVDLEPISLCCLNDKLQLTAREVEAYSPLRHVGPGAPTVVAVGDAELPELVRQAHDYATACDAAGERIVHVGLPGMQHFDVLDDLAKPDGAMLTALQSIAPR</sequence>
<evidence type="ECO:0000313" key="3">
    <source>
        <dbReference type="EMBL" id="ABB08450.1"/>
    </source>
</evidence>
<proteinExistence type="predicted"/>
<dbReference type="InterPro" id="IPR029058">
    <property type="entry name" value="AB_hydrolase_fold"/>
</dbReference>
<dbReference type="PATRIC" id="fig|482957.22.peg.1777"/>
<keyword evidence="1" id="KW-0378">Hydrolase</keyword>
<dbReference type="Gene3D" id="3.40.50.1820">
    <property type="entry name" value="alpha/beta hydrolase"/>
    <property type="match status" value="1"/>
</dbReference>
<dbReference type="KEGG" id="bur:Bcep18194_A4855"/>
<protein>
    <submittedName>
        <fullName evidence="3">Esterase/lipase-like protein</fullName>
    </submittedName>
</protein>
<dbReference type="InterPro" id="IPR050300">
    <property type="entry name" value="GDXG_lipolytic_enzyme"/>
</dbReference>
<dbReference type="HOGENOM" id="CLU_012494_4_7_4"/>
<dbReference type="SUPFAM" id="SSF53474">
    <property type="entry name" value="alpha/beta-Hydrolases"/>
    <property type="match status" value="1"/>
</dbReference>